<comment type="caution">
    <text evidence="2">The sequence shown here is derived from an EMBL/GenBank/DDBJ whole genome shotgun (WGS) entry which is preliminary data.</text>
</comment>
<organism evidence="2 3">
    <name type="scientific">Podospora bellae-mahoneyi</name>
    <dbReference type="NCBI Taxonomy" id="2093777"/>
    <lineage>
        <taxon>Eukaryota</taxon>
        <taxon>Fungi</taxon>
        <taxon>Dikarya</taxon>
        <taxon>Ascomycota</taxon>
        <taxon>Pezizomycotina</taxon>
        <taxon>Sordariomycetes</taxon>
        <taxon>Sordariomycetidae</taxon>
        <taxon>Sordariales</taxon>
        <taxon>Podosporaceae</taxon>
        <taxon>Podospora</taxon>
    </lineage>
</organism>
<gene>
    <name evidence="2" type="ORF">QC761_512775</name>
</gene>
<evidence type="ECO:0000313" key="2">
    <source>
        <dbReference type="EMBL" id="KAK4641703.1"/>
    </source>
</evidence>
<feature type="region of interest" description="Disordered" evidence="1">
    <location>
        <begin position="61"/>
        <end position="102"/>
    </location>
</feature>
<dbReference type="RefSeq" id="XP_062730679.1">
    <property type="nucleotide sequence ID" value="XM_062880437.1"/>
</dbReference>
<dbReference type="GeneID" id="87899919"/>
<dbReference type="EMBL" id="JAFFGZ010000007">
    <property type="protein sequence ID" value="KAK4641703.1"/>
    <property type="molecule type" value="Genomic_DNA"/>
</dbReference>
<feature type="compositionally biased region" description="Pro residues" evidence="1">
    <location>
        <begin position="170"/>
        <end position="181"/>
    </location>
</feature>
<protein>
    <submittedName>
        <fullName evidence="2">Uncharacterized protein</fullName>
    </submittedName>
</protein>
<evidence type="ECO:0000313" key="3">
    <source>
        <dbReference type="Proteomes" id="UP001322138"/>
    </source>
</evidence>
<name>A0ABR0FCM1_9PEZI</name>
<sequence length="240" mass="25871">MASTNSYYPSFPPPPLVPILDRGNSRAPPAALLSVGNNNALGLSITQPRYSCESDASSINSVFTGGSPPTKGLRPPPRLHMRAPAKTMPTIPGSPTDEKEGQYQGLSPLASRVPVLTLTIPNTQATVTSSSNDKIPEEHKRVPTRLPCSPLSPIRGFMAARRNRRSGGVPVPPPIVVPSPPGRSSRFKEQTSPSPALETVIFSPPPIPSAPKKRKTVWEGWWDIGLLERMNTIKRKALPK</sequence>
<evidence type="ECO:0000256" key="1">
    <source>
        <dbReference type="SAM" id="MobiDB-lite"/>
    </source>
</evidence>
<keyword evidence="3" id="KW-1185">Reference proteome</keyword>
<feature type="region of interest" description="Disordered" evidence="1">
    <location>
        <begin position="164"/>
        <end position="214"/>
    </location>
</feature>
<reference evidence="2 3" key="1">
    <citation type="journal article" date="2023" name="bioRxiv">
        <title>High-quality genome assemblies of four members of thePodospora anserinaspecies complex.</title>
        <authorList>
            <person name="Ament-Velasquez S.L."/>
            <person name="Vogan A.A."/>
            <person name="Wallerman O."/>
            <person name="Hartmann F."/>
            <person name="Gautier V."/>
            <person name="Silar P."/>
            <person name="Giraud T."/>
            <person name="Johannesson H."/>
        </authorList>
    </citation>
    <scope>NUCLEOTIDE SEQUENCE [LARGE SCALE GENOMIC DNA]</scope>
    <source>
        <strain evidence="2 3">CBS 112042</strain>
    </source>
</reference>
<proteinExistence type="predicted"/>
<feature type="region of interest" description="Disordered" evidence="1">
    <location>
        <begin position="126"/>
        <end position="149"/>
    </location>
</feature>
<dbReference type="Proteomes" id="UP001322138">
    <property type="component" value="Unassembled WGS sequence"/>
</dbReference>
<accession>A0ABR0FCM1</accession>